<dbReference type="EMBL" id="JBCEWA010000008">
    <property type="protein sequence ID" value="MEL5988981.1"/>
    <property type="molecule type" value="Genomic_DNA"/>
</dbReference>
<proteinExistence type="predicted"/>
<sequence>MRQLEIELRELLIGAPPIKIMTEEEMEEFGEIVDAHREISYGQVEVSDEGKITSLIIDLEAILENNDVSLDEYEELSAEDLKEIAQDFVDEYGQKNLQLTSFSEWGDQTFLLTFEAMDVQYQIPLPDSGATIEMNKQGFVLSATFNQSYYQLTHPKLTVDADVALMIYKNRMLVELAAFQQEDEIRLMYYPKNLNEVVGANGDIISLNQFLENGPVELEKVPPVMEMYDEAILLGITPDMNKVEEENTVTYEQSDQHYVKFDMSDEHQLIIDSTLPFKEGDEYTLDELRKRAIAFLESKVGNVSEHYLLEDAFVEEDLEDDEDDELTEEEIEMLKALSAEDGEDEEEDDEDDSYAFEPFVTFTFHRYINGIPLSEYTANIDMGIYSGRVTDAVIPMLKEEHIENMSMEPTITLEEANEIYKDSIKMELARVPYEDEEFTKYELCYVVKEKEVGQRIERIDAENGNIFYYDQLDDIEYEE</sequence>
<dbReference type="Proteomes" id="UP001398420">
    <property type="component" value="Unassembled WGS sequence"/>
</dbReference>
<protein>
    <recommendedName>
        <fullName evidence="3">PepSY domain-containing protein</fullName>
    </recommendedName>
</protein>
<evidence type="ECO:0008006" key="3">
    <source>
        <dbReference type="Google" id="ProtNLM"/>
    </source>
</evidence>
<evidence type="ECO:0000313" key="1">
    <source>
        <dbReference type="EMBL" id="MEL5988981.1"/>
    </source>
</evidence>
<comment type="caution">
    <text evidence="1">The sequence shown here is derived from an EMBL/GenBank/DDBJ whole genome shotgun (WGS) entry which is preliminary data.</text>
</comment>
<organism evidence="1 2">
    <name type="scientific">Kurthia gibsonii</name>
    <dbReference type="NCBI Taxonomy" id="33946"/>
    <lineage>
        <taxon>Bacteria</taxon>
        <taxon>Bacillati</taxon>
        <taxon>Bacillota</taxon>
        <taxon>Bacilli</taxon>
        <taxon>Bacillales</taxon>
        <taxon>Caryophanaceae</taxon>
        <taxon>Kurthia</taxon>
    </lineage>
</organism>
<accession>A0ABU9LMR5</accession>
<keyword evidence="2" id="KW-1185">Reference proteome</keyword>
<dbReference type="RefSeq" id="WP_068457107.1">
    <property type="nucleotide sequence ID" value="NZ_CP147847.1"/>
</dbReference>
<gene>
    <name evidence="1" type="ORF">AAF454_11265</name>
</gene>
<reference evidence="1 2" key="1">
    <citation type="submission" date="2024-04" db="EMBL/GenBank/DDBJ databases">
        <authorList>
            <person name="Wu Y.S."/>
            <person name="Zhang L."/>
        </authorList>
    </citation>
    <scope>NUCLEOTIDE SEQUENCE [LARGE SCALE GENOMIC DNA]</scope>
    <source>
        <strain evidence="1 2">KG-01</strain>
    </source>
</reference>
<evidence type="ECO:0000313" key="2">
    <source>
        <dbReference type="Proteomes" id="UP001398420"/>
    </source>
</evidence>
<name>A0ABU9LMR5_9BACL</name>